<dbReference type="EMBL" id="JACEFO010001717">
    <property type="protein sequence ID" value="KAF8717542.1"/>
    <property type="molecule type" value="Genomic_DNA"/>
</dbReference>
<organism evidence="3 4">
    <name type="scientific">Digitaria exilis</name>
    <dbReference type="NCBI Taxonomy" id="1010633"/>
    <lineage>
        <taxon>Eukaryota</taxon>
        <taxon>Viridiplantae</taxon>
        <taxon>Streptophyta</taxon>
        <taxon>Embryophyta</taxon>
        <taxon>Tracheophyta</taxon>
        <taxon>Spermatophyta</taxon>
        <taxon>Magnoliopsida</taxon>
        <taxon>Liliopsida</taxon>
        <taxon>Poales</taxon>
        <taxon>Poaceae</taxon>
        <taxon>PACMAD clade</taxon>
        <taxon>Panicoideae</taxon>
        <taxon>Panicodae</taxon>
        <taxon>Paniceae</taxon>
        <taxon>Anthephorinae</taxon>
        <taxon>Digitaria</taxon>
    </lineage>
</organism>
<feature type="compositionally biased region" description="Polar residues" evidence="1">
    <location>
        <begin position="44"/>
        <end position="55"/>
    </location>
</feature>
<evidence type="ECO:0008006" key="5">
    <source>
        <dbReference type="Google" id="ProtNLM"/>
    </source>
</evidence>
<evidence type="ECO:0000256" key="2">
    <source>
        <dbReference type="SAM" id="SignalP"/>
    </source>
</evidence>
<name>A0A835ESD3_9POAL</name>
<keyword evidence="2" id="KW-0732">Signal</keyword>
<proteinExistence type="predicted"/>
<keyword evidence="4" id="KW-1185">Reference proteome</keyword>
<evidence type="ECO:0000313" key="3">
    <source>
        <dbReference type="EMBL" id="KAF8717542.1"/>
    </source>
</evidence>
<feature type="chain" id="PRO_5032520822" description="Secreted protein" evidence="2">
    <location>
        <begin position="21"/>
        <end position="73"/>
    </location>
</feature>
<dbReference type="Proteomes" id="UP000636709">
    <property type="component" value="Unassembled WGS sequence"/>
</dbReference>
<reference evidence="3" key="1">
    <citation type="submission" date="2020-07" db="EMBL/GenBank/DDBJ databases">
        <title>Genome sequence and genetic diversity analysis of an under-domesticated orphan crop, white fonio (Digitaria exilis).</title>
        <authorList>
            <person name="Bennetzen J.L."/>
            <person name="Chen S."/>
            <person name="Ma X."/>
            <person name="Wang X."/>
            <person name="Yssel A.E.J."/>
            <person name="Chaluvadi S.R."/>
            <person name="Johnson M."/>
            <person name="Gangashetty P."/>
            <person name="Hamidou F."/>
            <person name="Sanogo M.D."/>
            <person name="Zwaenepoel A."/>
            <person name="Wallace J."/>
            <person name="Van De Peer Y."/>
            <person name="Van Deynze A."/>
        </authorList>
    </citation>
    <scope>NUCLEOTIDE SEQUENCE</scope>
    <source>
        <tissue evidence="3">Leaves</tissue>
    </source>
</reference>
<protein>
    <recommendedName>
        <fullName evidence="5">Secreted protein</fullName>
    </recommendedName>
</protein>
<gene>
    <name evidence="3" type="ORF">HU200_025799</name>
</gene>
<accession>A0A835ESD3</accession>
<feature type="signal peptide" evidence="2">
    <location>
        <begin position="1"/>
        <end position="20"/>
    </location>
</feature>
<dbReference type="AlphaFoldDB" id="A0A835ESD3"/>
<evidence type="ECO:0000313" key="4">
    <source>
        <dbReference type="Proteomes" id="UP000636709"/>
    </source>
</evidence>
<evidence type="ECO:0000256" key="1">
    <source>
        <dbReference type="SAM" id="MobiDB-lite"/>
    </source>
</evidence>
<comment type="caution">
    <text evidence="3">The sequence shown here is derived from an EMBL/GenBank/DDBJ whole genome shotgun (WGS) entry which is preliminary data.</text>
</comment>
<sequence>MQCCNVMMILAARPLPLVAAAGEDGGWQLRRDAGALILPALDKTSAQPGQPNGCANQGPHPKEGSCPPPAPKK</sequence>
<feature type="region of interest" description="Disordered" evidence="1">
    <location>
        <begin position="43"/>
        <end position="73"/>
    </location>
</feature>